<feature type="compositionally biased region" description="Basic and acidic residues" evidence="1">
    <location>
        <begin position="1"/>
        <end position="16"/>
    </location>
</feature>
<evidence type="ECO:0000313" key="2">
    <source>
        <dbReference type="EMBL" id="GMN51080.1"/>
    </source>
</evidence>
<keyword evidence="3" id="KW-1185">Reference proteome</keyword>
<feature type="region of interest" description="Disordered" evidence="1">
    <location>
        <begin position="1"/>
        <end position="33"/>
    </location>
</feature>
<evidence type="ECO:0000313" key="3">
    <source>
        <dbReference type="Proteomes" id="UP001187192"/>
    </source>
</evidence>
<accession>A0AA88AF58</accession>
<protein>
    <submittedName>
        <fullName evidence="2">Uncharacterized protein</fullName>
    </submittedName>
</protein>
<dbReference type="Proteomes" id="UP001187192">
    <property type="component" value="Unassembled WGS sequence"/>
</dbReference>
<dbReference type="AlphaFoldDB" id="A0AA88AF58"/>
<name>A0AA88AF58_FICCA</name>
<sequence length="81" mass="9380">MRKEPGLERERRKNSSEELETLEGDEEEERGKGFLGWREEGKEVWVEQLMAVGEANIPNAIVVPNFLVYFLSPPLSLFSRE</sequence>
<dbReference type="EMBL" id="BTGU01000036">
    <property type="protein sequence ID" value="GMN51080.1"/>
    <property type="molecule type" value="Genomic_DNA"/>
</dbReference>
<gene>
    <name evidence="2" type="ORF">TIFTF001_020241</name>
</gene>
<reference evidence="2" key="1">
    <citation type="submission" date="2023-07" db="EMBL/GenBank/DDBJ databases">
        <title>draft genome sequence of fig (Ficus carica).</title>
        <authorList>
            <person name="Takahashi T."/>
            <person name="Nishimura K."/>
        </authorList>
    </citation>
    <scope>NUCLEOTIDE SEQUENCE</scope>
</reference>
<dbReference type="Gramene" id="FCD_00021035-RA">
    <property type="protein sequence ID" value="FCD_00021035-RA:cds"/>
    <property type="gene ID" value="FCD_00021035"/>
</dbReference>
<proteinExistence type="predicted"/>
<organism evidence="2 3">
    <name type="scientific">Ficus carica</name>
    <name type="common">Common fig</name>
    <dbReference type="NCBI Taxonomy" id="3494"/>
    <lineage>
        <taxon>Eukaryota</taxon>
        <taxon>Viridiplantae</taxon>
        <taxon>Streptophyta</taxon>
        <taxon>Embryophyta</taxon>
        <taxon>Tracheophyta</taxon>
        <taxon>Spermatophyta</taxon>
        <taxon>Magnoliopsida</taxon>
        <taxon>eudicotyledons</taxon>
        <taxon>Gunneridae</taxon>
        <taxon>Pentapetalae</taxon>
        <taxon>rosids</taxon>
        <taxon>fabids</taxon>
        <taxon>Rosales</taxon>
        <taxon>Moraceae</taxon>
        <taxon>Ficeae</taxon>
        <taxon>Ficus</taxon>
    </lineage>
</organism>
<feature type="compositionally biased region" description="Acidic residues" evidence="1">
    <location>
        <begin position="17"/>
        <end position="28"/>
    </location>
</feature>
<comment type="caution">
    <text evidence="2">The sequence shown here is derived from an EMBL/GenBank/DDBJ whole genome shotgun (WGS) entry which is preliminary data.</text>
</comment>
<evidence type="ECO:0000256" key="1">
    <source>
        <dbReference type="SAM" id="MobiDB-lite"/>
    </source>
</evidence>